<dbReference type="PANTHER" id="PTHR10885:SF0">
    <property type="entry name" value="ISOPENTENYL-DIPHOSPHATE DELTA-ISOMERASE"/>
    <property type="match status" value="1"/>
</dbReference>
<reference evidence="3" key="2">
    <citation type="journal article" date="2014" name="Genome Announc.">
        <title>Complete Genome Sequence of Mycoplasma californicum Strain HAZ160_1 from Bovine Mastitic Milk in Japan.</title>
        <authorList>
            <person name="Hata E."/>
            <person name="Murakami K."/>
        </authorList>
    </citation>
    <scope>NUCLEOTIDE SEQUENCE</scope>
    <source>
        <strain evidence="3">HAZ160_1</strain>
    </source>
</reference>
<dbReference type="PROSITE" id="PS51462">
    <property type="entry name" value="NUDIX"/>
    <property type="match status" value="1"/>
</dbReference>
<dbReference type="InterPro" id="IPR015797">
    <property type="entry name" value="NUDIX_hydrolase-like_dom_sf"/>
</dbReference>
<dbReference type="Pfam" id="PF00293">
    <property type="entry name" value="NUDIX"/>
    <property type="match status" value="1"/>
</dbReference>
<dbReference type="InterPro" id="IPR020084">
    <property type="entry name" value="NUDIX_hydrolase_CS"/>
</dbReference>
<reference evidence="3" key="4">
    <citation type="submission" date="2024-06" db="EMBL/GenBank/DDBJ databases">
        <authorList>
            <consortium name="Mycoplasma californicum genome sequencing consortium"/>
            <person name="Hata E."/>
            <person name="Tanaka K."/>
            <person name="Tamamura Y."/>
        </authorList>
    </citation>
    <scope>NUCLEOTIDE SEQUENCE</scope>
    <source>
        <strain evidence="3">HAZ160_1</strain>
    </source>
</reference>
<feature type="domain" description="Nudix hydrolase" evidence="2">
    <location>
        <begin position="28"/>
        <end position="157"/>
    </location>
</feature>
<dbReference type="SUPFAM" id="SSF55811">
    <property type="entry name" value="Nudix"/>
    <property type="match status" value="1"/>
</dbReference>
<evidence type="ECO:0000313" key="3">
    <source>
        <dbReference type="EMBL" id="BAP00844.1"/>
    </source>
</evidence>
<accession>A0AAT9F7I9</accession>
<protein>
    <recommendedName>
        <fullName evidence="2">Nudix hydrolase domain-containing protein</fullName>
    </recommendedName>
</protein>
<reference evidence="3" key="1">
    <citation type="journal article" date="2014" name="Appl. Environ. Microbiol.">
        <title>Molecular Epidemiology of Cases of Mycoplasma californicum Infection in Japan.</title>
        <authorList>
            <person name="Hata E."/>
            <person name="Suzuki K."/>
            <person name="Hanyu H."/>
            <person name="Itoh M."/>
            <person name="Higuchi H."/>
            <person name="Kobayashi H."/>
        </authorList>
    </citation>
    <scope>NUCLEOTIDE SEQUENCE</scope>
    <source>
        <strain evidence="3">HAZ160_1</strain>
    </source>
</reference>
<evidence type="ECO:0000259" key="2">
    <source>
        <dbReference type="PROSITE" id="PS51462"/>
    </source>
</evidence>
<reference evidence="3" key="3">
    <citation type="journal article" date="2019" name="Vet. Microbiol.">
        <title>Mutations associated with change of susceptibility to lincosamides and/or macrolides in field and laboratory-derived Mycoplasma californicum strains in Japan, and development of a rapid detection method for these mutations.</title>
        <authorList>
            <person name="Hata E."/>
            <person name="Nagai K."/>
            <person name="Murakami K."/>
        </authorList>
    </citation>
    <scope>NUCLEOTIDE SEQUENCE</scope>
    <source>
        <strain evidence="3">HAZ160_1</strain>
    </source>
</reference>
<dbReference type="InterPro" id="IPR000086">
    <property type="entry name" value="NUDIX_hydrolase_dom"/>
</dbReference>
<evidence type="ECO:0000256" key="1">
    <source>
        <dbReference type="ARBA" id="ARBA00022801"/>
    </source>
</evidence>
<keyword evidence="1" id="KW-0378">Hydrolase</keyword>
<dbReference type="PANTHER" id="PTHR10885">
    <property type="entry name" value="ISOPENTENYL-DIPHOSPHATE DELTA-ISOMERASE"/>
    <property type="match status" value="1"/>
</dbReference>
<dbReference type="Gene3D" id="3.90.79.10">
    <property type="entry name" value="Nucleoside Triphosphate Pyrophosphohydrolase"/>
    <property type="match status" value="1"/>
</dbReference>
<proteinExistence type="predicted"/>
<dbReference type="EMBL" id="AP013353">
    <property type="protein sequence ID" value="BAP00844.1"/>
    <property type="molecule type" value="Genomic_DNA"/>
</dbReference>
<sequence length="177" mass="20964">MELTDVYDNNRQIIRKNDPRKSNLKEGEHKLFVFLCLFNQEGKMLVQKRAKNKQIFGGYWEFSAGGGALSGESSYQAIQRETMEELGFNYKSKYPKPFISLNLRNFICDYYVSECNWNISQFQFDNNEIDEIRWMTKEEIYEAVDSNSFIPYYKSLIDLLFSTRKTPYTRLSDQSLI</sequence>
<dbReference type="KEGG" id="mcm:MCAL160_0110"/>
<gene>
    <name evidence="3" type="primary">idi</name>
    <name evidence="3" type="ORF">MCAL160_0110</name>
</gene>
<dbReference type="CDD" id="cd04693">
    <property type="entry name" value="NUDIX_Hydrolase"/>
    <property type="match status" value="1"/>
</dbReference>
<dbReference type="AlphaFoldDB" id="A0AAT9F7I9"/>
<name>A0AAT9F7I9_9BACT</name>
<dbReference type="PROSITE" id="PS00893">
    <property type="entry name" value="NUDIX_BOX"/>
    <property type="match status" value="1"/>
</dbReference>
<organism evidence="3">
    <name type="scientific">Mycoplasmopsis californica HAZ160_1</name>
    <dbReference type="NCBI Taxonomy" id="1397850"/>
    <lineage>
        <taxon>Bacteria</taxon>
        <taxon>Bacillati</taxon>
        <taxon>Mycoplasmatota</taxon>
        <taxon>Mycoplasmoidales</taxon>
        <taxon>Metamycoplasmataceae</taxon>
        <taxon>Mycoplasmopsis</taxon>
    </lineage>
</organism>
<dbReference type="GO" id="GO:0016787">
    <property type="term" value="F:hydrolase activity"/>
    <property type="evidence" value="ECO:0007669"/>
    <property type="project" value="UniProtKB-KW"/>
</dbReference>
<dbReference type="RefSeq" id="WP_041102856.1">
    <property type="nucleotide sequence ID" value="NZ_AP013353.1"/>
</dbReference>